<feature type="compositionally biased region" description="Low complexity" evidence="6">
    <location>
        <begin position="276"/>
        <end position="289"/>
    </location>
</feature>
<name>A0A8H7S1A8_9FUNG</name>
<evidence type="ECO:0000256" key="5">
    <source>
        <dbReference type="ARBA" id="ARBA00023242"/>
    </source>
</evidence>
<comment type="subcellular location">
    <subcellularLocation>
        <location evidence="1">Nucleus</location>
    </subcellularLocation>
</comment>
<keyword evidence="2" id="KW-0479">Metal-binding</keyword>
<dbReference type="PANTHER" id="PTHR47338:SF5">
    <property type="entry name" value="ZN(II)2CYS6 TRANSCRIPTION FACTOR (EUROFUNG)"/>
    <property type="match status" value="1"/>
</dbReference>
<feature type="compositionally biased region" description="Polar residues" evidence="6">
    <location>
        <begin position="181"/>
        <end position="193"/>
    </location>
</feature>
<dbReference type="OrthoDB" id="2123952at2759"/>
<dbReference type="Gene3D" id="4.10.240.10">
    <property type="entry name" value="Zn(2)-C6 fungal-type DNA-binding domain"/>
    <property type="match status" value="1"/>
</dbReference>
<evidence type="ECO:0000256" key="2">
    <source>
        <dbReference type="ARBA" id="ARBA00022723"/>
    </source>
</evidence>
<dbReference type="InterPro" id="IPR001138">
    <property type="entry name" value="Zn2Cys6_DnaBD"/>
</dbReference>
<comment type="caution">
    <text evidence="8">The sequence shown here is derived from an EMBL/GenBank/DDBJ whole genome shotgun (WGS) entry which is preliminary data.</text>
</comment>
<dbReference type="SUPFAM" id="SSF57701">
    <property type="entry name" value="Zn2/Cys6 DNA-binding domain"/>
    <property type="match status" value="1"/>
</dbReference>
<feature type="region of interest" description="Disordered" evidence="6">
    <location>
        <begin position="181"/>
        <end position="204"/>
    </location>
</feature>
<dbReference type="GO" id="GO:0005634">
    <property type="term" value="C:nucleus"/>
    <property type="evidence" value="ECO:0007669"/>
    <property type="project" value="UniProtKB-SubCell"/>
</dbReference>
<dbReference type="PANTHER" id="PTHR47338">
    <property type="entry name" value="ZN(II)2CYS6 TRANSCRIPTION FACTOR (EUROFUNG)-RELATED"/>
    <property type="match status" value="1"/>
</dbReference>
<feature type="domain" description="Zn(2)-C6 fungal-type" evidence="7">
    <location>
        <begin position="118"/>
        <end position="147"/>
    </location>
</feature>
<accession>A0A8H7S1A8</accession>
<evidence type="ECO:0000256" key="3">
    <source>
        <dbReference type="ARBA" id="ARBA00023015"/>
    </source>
</evidence>
<dbReference type="PROSITE" id="PS00463">
    <property type="entry name" value="ZN2_CY6_FUNGAL_1"/>
    <property type="match status" value="1"/>
</dbReference>
<evidence type="ECO:0000259" key="7">
    <source>
        <dbReference type="PROSITE" id="PS50048"/>
    </source>
</evidence>
<evidence type="ECO:0000256" key="6">
    <source>
        <dbReference type="SAM" id="MobiDB-lite"/>
    </source>
</evidence>
<feature type="compositionally biased region" description="Polar residues" evidence="6">
    <location>
        <begin position="250"/>
        <end position="266"/>
    </location>
</feature>
<reference evidence="8 9" key="1">
    <citation type="submission" date="2020-12" db="EMBL/GenBank/DDBJ databases">
        <title>Metabolic potential, ecology and presence of endohyphal bacteria is reflected in genomic diversity of Mucoromycotina.</title>
        <authorList>
            <person name="Muszewska A."/>
            <person name="Okrasinska A."/>
            <person name="Steczkiewicz K."/>
            <person name="Drgas O."/>
            <person name="Orlowska M."/>
            <person name="Perlinska-Lenart U."/>
            <person name="Aleksandrzak-Piekarczyk T."/>
            <person name="Szatraj K."/>
            <person name="Zielenkiewicz U."/>
            <person name="Pilsyk S."/>
            <person name="Malc E."/>
            <person name="Mieczkowski P."/>
            <person name="Kruszewska J.S."/>
            <person name="Biernat P."/>
            <person name="Pawlowska J."/>
        </authorList>
    </citation>
    <scope>NUCLEOTIDE SEQUENCE [LARGE SCALE GENOMIC DNA]</scope>
    <source>
        <strain evidence="8 9">CBS 142.35</strain>
    </source>
</reference>
<protein>
    <recommendedName>
        <fullName evidence="7">Zn(2)-C6 fungal-type domain-containing protein</fullName>
    </recommendedName>
</protein>
<feature type="region of interest" description="Disordered" evidence="6">
    <location>
        <begin position="250"/>
        <end position="290"/>
    </location>
</feature>
<dbReference type="CDD" id="cd00067">
    <property type="entry name" value="GAL4"/>
    <property type="match status" value="1"/>
</dbReference>
<dbReference type="GO" id="GO:0008270">
    <property type="term" value="F:zinc ion binding"/>
    <property type="evidence" value="ECO:0007669"/>
    <property type="project" value="InterPro"/>
</dbReference>
<keyword evidence="3" id="KW-0805">Transcription regulation</keyword>
<keyword evidence="5" id="KW-0539">Nucleus</keyword>
<sequence>MSQPSLSLPIAKQPLYHPYEGDAAYFCSRYPQQDSRLPCMFKTNLCNDPMDCRYCSNSNNTNSPTGEHLNNKPWRIAFFQDDRDHHQFYQHDMLRSTKSTLPQQNNNAVPRRLSSGSACETCRRRKTKCDGGQPCAYCATNRIPCIHRASKKRSAHHLNSNKQTALMMGWTTAIDNKTSNSKRNINNNSTGSTIAAEFSGEREKQRLQWMGPSTRKVKRPLSALNADHHEPKSIMKQASCPSLMITQWPRQQRGNTSPIKSFSPLSPLSDHHSTSSDKAATSAMSSTSADHVTKEAIPSVMDQLSCRTFSAFTLAAVDQGPSYPIYPLVARITSEKLNVRRGYASD</sequence>
<dbReference type="Pfam" id="PF00172">
    <property type="entry name" value="Zn_clus"/>
    <property type="match status" value="1"/>
</dbReference>
<organism evidence="8 9">
    <name type="scientific">Circinella minor</name>
    <dbReference type="NCBI Taxonomy" id="1195481"/>
    <lineage>
        <taxon>Eukaryota</taxon>
        <taxon>Fungi</taxon>
        <taxon>Fungi incertae sedis</taxon>
        <taxon>Mucoromycota</taxon>
        <taxon>Mucoromycotina</taxon>
        <taxon>Mucoromycetes</taxon>
        <taxon>Mucorales</taxon>
        <taxon>Lichtheimiaceae</taxon>
        <taxon>Circinella</taxon>
    </lineage>
</organism>
<keyword evidence="4" id="KW-0804">Transcription</keyword>
<evidence type="ECO:0000313" key="8">
    <source>
        <dbReference type="EMBL" id="KAG2220810.1"/>
    </source>
</evidence>
<dbReference type="InterPro" id="IPR036864">
    <property type="entry name" value="Zn2-C6_fun-type_DNA-bd_sf"/>
</dbReference>
<keyword evidence="9" id="KW-1185">Reference proteome</keyword>
<dbReference type="PROSITE" id="PS50048">
    <property type="entry name" value="ZN2_CY6_FUNGAL_2"/>
    <property type="match status" value="1"/>
</dbReference>
<evidence type="ECO:0000313" key="9">
    <source>
        <dbReference type="Proteomes" id="UP000646827"/>
    </source>
</evidence>
<dbReference type="EMBL" id="JAEPRB010000128">
    <property type="protein sequence ID" value="KAG2220810.1"/>
    <property type="molecule type" value="Genomic_DNA"/>
</dbReference>
<evidence type="ECO:0000256" key="1">
    <source>
        <dbReference type="ARBA" id="ARBA00004123"/>
    </source>
</evidence>
<evidence type="ECO:0000256" key="4">
    <source>
        <dbReference type="ARBA" id="ARBA00023163"/>
    </source>
</evidence>
<dbReference type="InterPro" id="IPR050815">
    <property type="entry name" value="TF_fung"/>
</dbReference>
<dbReference type="AlphaFoldDB" id="A0A8H7S1A8"/>
<proteinExistence type="predicted"/>
<gene>
    <name evidence="8" type="ORF">INT45_004471</name>
</gene>
<dbReference type="SMART" id="SM00066">
    <property type="entry name" value="GAL4"/>
    <property type="match status" value="1"/>
</dbReference>
<dbReference type="Proteomes" id="UP000646827">
    <property type="component" value="Unassembled WGS sequence"/>
</dbReference>
<dbReference type="GO" id="GO:0000981">
    <property type="term" value="F:DNA-binding transcription factor activity, RNA polymerase II-specific"/>
    <property type="evidence" value="ECO:0007669"/>
    <property type="project" value="InterPro"/>
</dbReference>